<dbReference type="InterPro" id="IPR001387">
    <property type="entry name" value="Cro/C1-type_HTH"/>
</dbReference>
<name>A0A6I3QKE9_9FIRM</name>
<sequence length="529" mass="56470">MEYAQRIGARIARLRTEKHLTQGQLAQAAGVPRDALARWEAGGGLPGRAELTALARPLGTTAAALLNADEDEPDEAPVGFLTFPRTEQAWRAQARCMRGSGPRTAYALAALCCTVCAALSRAWLFGSVRMACTGFFLAAAAFCLWGCADGPLRLRLRAACKGDFAAVQAAVYPTHCRWHQNGEPYRLEHADLMGAWELPDGFVLQWEGPPLFVHHSDAQAVRYILSRSYGVPYRVLRPRREPFWALCACTAGLAISLWLSGGGLRLLRQSFAPSAPLPDAPQSAAVPDFSSTNGPCFAAADGGVWFTAGHGSAVSPETTRALFTGAGRILAAETGSKVQAVLYASGPLDCSVSVTPDEGVTWFGQSLTALDRPVEYAKLEFLTPELGFAAVGTQHSPGGGEEKYAFFTHNGGQSWTAFGALPHFGTSHILSGFSMTPDGTAFLTLATGPEENWPLLYCSADSGASWQTAELPWDDCALAYLNHLSRAEQRPEGFYVLLTQLPYSGGNAAFFAPTAQGPWSYAGDAIPDA</sequence>
<comment type="caution">
    <text evidence="1">The sequence shown here is derived from an EMBL/GenBank/DDBJ whole genome shotgun (WGS) entry which is preliminary data.</text>
</comment>
<accession>A0A6I3QKE9</accession>
<reference evidence="1 2" key="1">
    <citation type="journal article" date="2019" name="Nat. Med.">
        <title>A library of human gut bacterial isolates paired with longitudinal multiomics data enables mechanistic microbiome research.</title>
        <authorList>
            <person name="Poyet M."/>
            <person name="Groussin M."/>
            <person name="Gibbons S.M."/>
            <person name="Avila-Pacheco J."/>
            <person name="Jiang X."/>
            <person name="Kearney S.M."/>
            <person name="Perrotta A.R."/>
            <person name="Berdy B."/>
            <person name="Zhao S."/>
            <person name="Lieberman T.D."/>
            <person name="Swanson P.K."/>
            <person name="Smith M."/>
            <person name="Roesemann S."/>
            <person name="Alexander J.E."/>
            <person name="Rich S.A."/>
            <person name="Livny J."/>
            <person name="Vlamakis H."/>
            <person name="Clish C."/>
            <person name="Bullock K."/>
            <person name="Deik A."/>
            <person name="Scott J."/>
            <person name="Pierce K.A."/>
            <person name="Xavier R.J."/>
            <person name="Alm E.J."/>
        </authorList>
    </citation>
    <scope>NUCLEOTIDE SEQUENCE [LARGE SCALE GENOMIC DNA]</scope>
    <source>
        <strain evidence="1 2">BIOML-A7</strain>
    </source>
</reference>
<dbReference type="Gene3D" id="1.10.260.40">
    <property type="entry name" value="lambda repressor-like DNA-binding domains"/>
    <property type="match status" value="1"/>
</dbReference>
<dbReference type="CDD" id="cd00093">
    <property type="entry name" value="HTH_XRE"/>
    <property type="match status" value="1"/>
</dbReference>
<evidence type="ECO:0000313" key="1">
    <source>
        <dbReference type="EMBL" id="MTS51144.1"/>
    </source>
</evidence>
<protein>
    <submittedName>
        <fullName evidence="1">Helix-turn-helix domain-containing protein</fullName>
    </submittedName>
</protein>
<gene>
    <name evidence="1" type="ORF">GMD52_06285</name>
</gene>
<dbReference type="PROSITE" id="PS50943">
    <property type="entry name" value="HTH_CROC1"/>
    <property type="match status" value="1"/>
</dbReference>
<dbReference type="SUPFAM" id="SSF50939">
    <property type="entry name" value="Sialidases"/>
    <property type="match status" value="1"/>
</dbReference>
<dbReference type="Pfam" id="PF01381">
    <property type="entry name" value="HTH_3"/>
    <property type="match status" value="1"/>
</dbReference>
<dbReference type="SMART" id="SM00530">
    <property type="entry name" value="HTH_XRE"/>
    <property type="match status" value="1"/>
</dbReference>
<dbReference type="InterPro" id="IPR036278">
    <property type="entry name" value="Sialidase_sf"/>
</dbReference>
<dbReference type="AlphaFoldDB" id="A0A6I3QKE9"/>
<evidence type="ECO:0000313" key="2">
    <source>
        <dbReference type="Proteomes" id="UP000449193"/>
    </source>
</evidence>
<dbReference type="EMBL" id="WMZR01000006">
    <property type="protein sequence ID" value="MTS51144.1"/>
    <property type="molecule type" value="Genomic_DNA"/>
</dbReference>
<dbReference type="Gene3D" id="2.120.10.10">
    <property type="match status" value="1"/>
</dbReference>
<dbReference type="Proteomes" id="UP000449193">
    <property type="component" value="Unassembled WGS sequence"/>
</dbReference>
<dbReference type="GO" id="GO:0003677">
    <property type="term" value="F:DNA binding"/>
    <property type="evidence" value="ECO:0007669"/>
    <property type="project" value="InterPro"/>
</dbReference>
<dbReference type="RefSeq" id="WP_009321840.1">
    <property type="nucleotide sequence ID" value="NZ_CAOJUJ010000060.1"/>
</dbReference>
<organism evidence="1 2">
    <name type="scientific">Ruthenibacterium lactatiformans</name>
    <dbReference type="NCBI Taxonomy" id="1550024"/>
    <lineage>
        <taxon>Bacteria</taxon>
        <taxon>Bacillati</taxon>
        <taxon>Bacillota</taxon>
        <taxon>Clostridia</taxon>
        <taxon>Eubacteriales</taxon>
        <taxon>Oscillospiraceae</taxon>
        <taxon>Ruthenibacterium</taxon>
    </lineage>
</organism>
<dbReference type="SUPFAM" id="SSF47413">
    <property type="entry name" value="lambda repressor-like DNA-binding domains"/>
    <property type="match status" value="1"/>
</dbReference>
<proteinExistence type="predicted"/>
<dbReference type="InterPro" id="IPR010982">
    <property type="entry name" value="Lambda_DNA-bd_dom_sf"/>
</dbReference>